<dbReference type="Proteomes" id="UP001190700">
    <property type="component" value="Unassembled WGS sequence"/>
</dbReference>
<evidence type="ECO:0000256" key="1">
    <source>
        <dbReference type="ARBA" id="ARBA00004581"/>
    </source>
</evidence>
<evidence type="ECO:0000256" key="3">
    <source>
        <dbReference type="ARBA" id="ARBA00022692"/>
    </source>
</evidence>
<evidence type="ECO:0000313" key="10">
    <source>
        <dbReference type="EMBL" id="KAK3289608.1"/>
    </source>
</evidence>
<evidence type="ECO:0008006" key="12">
    <source>
        <dbReference type="Google" id="ProtNLM"/>
    </source>
</evidence>
<evidence type="ECO:0000256" key="8">
    <source>
        <dbReference type="ARBA" id="ARBA00025340"/>
    </source>
</evidence>
<dbReference type="PANTHER" id="PTHR33162">
    <property type="entry name" value="SEC-INDEPENDENT PROTEIN TRANSLOCASE PROTEIN TATA, CHLOROPLASTIC"/>
    <property type="match status" value="1"/>
</dbReference>
<dbReference type="Pfam" id="PF02416">
    <property type="entry name" value="TatA_B_E"/>
    <property type="match status" value="1"/>
</dbReference>
<sequence>MGLFGLGAPELVVIAGVTALLFGPSKIAQSLPGLGRGLGQTVKSVKAAAEEFKDEMNAAATEEEEKAQSDEKPKAASTPPPKPTTSDAAPSKPADSQ</sequence>
<evidence type="ECO:0000256" key="9">
    <source>
        <dbReference type="SAM" id="MobiDB-lite"/>
    </source>
</evidence>
<evidence type="ECO:0000256" key="6">
    <source>
        <dbReference type="ARBA" id="ARBA00023010"/>
    </source>
</evidence>
<dbReference type="GO" id="GO:0043953">
    <property type="term" value="P:protein transport by the Tat complex"/>
    <property type="evidence" value="ECO:0007669"/>
    <property type="project" value="InterPro"/>
</dbReference>
<proteinExistence type="inferred from homology"/>
<comment type="caution">
    <text evidence="10">The sequence shown here is derived from an EMBL/GenBank/DDBJ whole genome shotgun (WGS) entry which is preliminary data.</text>
</comment>
<dbReference type="AlphaFoldDB" id="A0AAE0LLH0"/>
<keyword evidence="4" id="KW-0653">Protein transport</keyword>
<dbReference type="GO" id="GO:0009535">
    <property type="term" value="C:chloroplast thylakoid membrane"/>
    <property type="evidence" value="ECO:0007669"/>
    <property type="project" value="UniProtKB-SubCell"/>
</dbReference>
<keyword evidence="2" id="KW-0813">Transport</keyword>
<reference evidence="10 11" key="1">
    <citation type="journal article" date="2015" name="Genome Biol. Evol.">
        <title>Comparative Genomics of a Bacterivorous Green Alga Reveals Evolutionary Causalities and Consequences of Phago-Mixotrophic Mode of Nutrition.</title>
        <authorList>
            <person name="Burns J.A."/>
            <person name="Paasch A."/>
            <person name="Narechania A."/>
            <person name="Kim E."/>
        </authorList>
    </citation>
    <scope>NUCLEOTIDE SEQUENCE [LARGE SCALE GENOMIC DNA]</scope>
    <source>
        <strain evidence="10 11">PLY_AMNH</strain>
    </source>
</reference>
<dbReference type="GO" id="GO:0006886">
    <property type="term" value="P:intracellular protein transport"/>
    <property type="evidence" value="ECO:0007669"/>
    <property type="project" value="UniProtKB-ARBA"/>
</dbReference>
<keyword evidence="5" id="KW-1133">Transmembrane helix</keyword>
<dbReference type="PANTHER" id="PTHR33162:SF1">
    <property type="entry name" value="SEC-INDEPENDENT PROTEIN TRANSLOCASE PROTEIN TATA, CHLOROPLASTIC"/>
    <property type="match status" value="1"/>
</dbReference>
<keyword evidence="6" id="KW-0811">Translocation</keyword>
<evidence type="ECO:0000256" key="7">
    <source>
        <dbReference type="ARBA" id="ARBA00023136"/>
    </source>
</evidence>
<dbReference type="InterPro" id="IPR006312">
    <property type="entry name" value="TatA/E"/>
</dbReference>
<dbReference type="HAMAP" id="MF_00236">
    <property type="entry name" value="TatA_E"/>
    <property type="match status" value="1"/>
</dbReference>
<evidence type="ECO:0000256" key="4">
    <source>
        <dbReference type="ARBA" id="ARBA00022927"/>
    </source>
</evidence>
<feature type="region of interest" description="Disordered" evidence="9">
    <location>
        <begin position="53"/>
        <end position="97"/>
    </location>
</feature>
<evidence type="ECO:0000256" key="2">
    <source>
        <dbReference type="ARBA" id="ARBA00022448"/>
    </source>
</evidence>
<organism evidence="10 11">
    <name type="scientific">Cymbomonas tetramitiformis</name>
    <dbReference type="NCBI Taxonomy" id="36881"/>
    <lineage>
        <taxon>Eukaryota</taxon>
        <taxon>Viridiplantae</taxon>
        <taxon>Chlorophyta</taxon>
        <taxon>Pyramimonadophyceae</taxon>
        <taxon>Pyramimonadales</taxon>
        <taxon>Pyramimonadaceae</taxon>
        <taxon>Cymbomonas</taxon>
    </lineage>
</organism>
<protein>
    <recommendedName>
        <fullName evidence="12">Sec-independent protein translocase protein TatA</fullName>
    </recommendedName>
</protein>
<comment type="function">
    <text evidence="8">Part of the twin-arginine translocation (Tat) system that transports large folded proteins containing a characteristic twin-arginine motif in their signal peptide across the thylakoid membrane. Involved in delta pH-dependent protein transport required for chloroplast development, especially thylakoid membrane formation. TATC and TATB mediate precursor recognition, whereas TATA facilitates translocation.</text>
</comment>
<dbReference type="Gene3D" id="1.20.5.3310">
    <property type="match status" value="1"/>
</dbReference>
<accession>A0AAE0LLH0</accession>
<keyword evidence="11" id="KW-1185">Reference proteome</keyword>
<evidence type="ECO:0000313" key="11">
    <source>
        <dbReference type="Proteomes" id="UP001190700"/>
    </source>
</evidence>
<comment type="subcellular location">
    <subcellularLocation>
        <location evidence="1">Plastid</location>
        <location evidence="1">Chloroplast thylakoid membrane</location>
        <topology evidence="1">Single-pass membrane protein</topology>
    </subcellularLocation>
</comment>
<evidence type="ECO:0000256" key="5">
    <source>
        <dbReference type="ARBA" id="ARBA00022989"/>
    </source>
</evidence>
<gene>
    <name evidence="10" type="ORF">CYMTET_2966</name>
</gene>
<dbReference type="EMBL" id="LGRX02000084">
    <property type="protein sequence ID" value="KAK3289608.1"/>
    <property type="molecule type" value="Genomic_DNA"/>
</dbReference>
<keyword evidence="7" id="KW-0472">Membrane</keyword>
<dbReference type="InterPro" id="IPR003369">
    <property type="entry name" value="TatA/B/E"/>
</dbReference>
<keyword evidence="3" id="KW-0812">Transmembrane</keyword>
<name>A0AAE0LLH0_9CHLO</name>